<evidence type="ECO:0000256" key="4">
    <source>
        <dbReference type="ARBA" id="ARBA00022691"/>
    </source>
</evidence>
<name>A0A3E3E102_9FIRM</name>
<evidence type="ECO:0000256" key="3">
    <source>
        <dbReference type="ARBA" id="ARBA00022617"/>
    </source>
</evidence>
<dbReference type="NCBIfam" id="TIGR00539">
    <property type="entry name" value="hemN_rel"/>
    <property type="match status" value="1"/>
</dbReference>
<keyword evidence="3 9" id="KW-0349">Heme</keyword>
<evidence type="ECO:0000313" key="11">
    <source>
        <dbReference type="EMBL" id="RGD75230.1"/>
    </source>
</evidence>
<dbReference type="Proteomes" id="UP000261212">
    <property type="component" value="Unassembled WGS sequence"/>
</dbReference>
<dbReference type="InterPro" id="IPR006638">
    <property type="entry name" value="Elp3/MiaA/NifB-like_rSAM"/>
</dbReference>
<protein>
    <recommendedName>
        <fullName evidence="2 9">Heme chaperone HemW</fullName>
    </recommendedName>
</protein>
<evidence type="ECO:0000256" key="9">
    <source>
        <dbReference type="RuleBase" id="RU364116"/>
    </source>
</evidence>
<dbReference type="InterPro" id="IPR058240">
    <property type="entry name" value="rSAM_sf"/>
</dbReference>
<proteinExistence type="inferred from homology"/>
<dbReference type="GO" id="GO:0006779">
    <property type="term" value="P:porphyrin-containing compound biosynthetic process"/>
    <property type="evidence" value="ECO:0007669"/>
    <property type="project" value="InterPro"/>
</dbReference>
<evidence type="ECO:0000256" key="6">
    <source>
        <dbReference type="ARBA" id="ARBA00023004"/>
    </source>
</evidence>
<evidence type="ECO:0000256" key="2">
    <source>
        <dbReference type="ARBA" id="ARBA00017228"/>
    </source>
</evidence>
<keyword evidence="9" id="KW-0004">4Fe-4S</keyword>
<dbReference type="SFLD" id="SFLDF00562">
    <property type="entry name" value="HemN-like__clustered_with_heat"/>
    <property type="match status" value="1"/>
</dbReference>
<dbReference type="InterPro" id="IPR007197">
    <property type="entry name" value="rSAM"/>
</dbReference>
<dbReference type="SMART" id="SM00729">
    <property type="entry name" value="Elp3"/>
    <property type="match status" value="1"/>
</dbReference>
<dbReference type="EMBL" id="QUSM01000002">
    <property type="protein sequence ID" value="RGD75230.1"/>
    <property type="molecule type" value="Genomic_DNA"/>
</dbReference>
<keyword evidence="9" id="KW-0963">Cytoplasm</keyword>
<keyword evidence="4 9" id="KW-0949">S-adenosyl-L-methionine</keyword>
<evidence type="ECO:0000313" key="12">
    <source>
        <dbReference type="Proteomes" id="UP000261212"/>
    </source>
</evidence>
<organism evidence="11 12">
    <name type="scientific">Anaerofustis stercorihominis</name>
    <dbReference type="NCBI Taxonomy" id="214853"/>
    <lineage>
        <taxon>Bacteria</taxon>
        <taxon>Bacillati</taxon>
        <taxon>Bacillota</taxon>
        <taxon>Clostridia</taxon>
        <taxon>Eubacteriales</taxon>
        <taxon>Eubacteriaceae</taxon>
        <taxon>Anaerofustis</taxon>
    </lineage>
</organism>
<dbReference type="GO" id="GO:0005737">
    <property type="term" value="C:cytoplasm"/>
    <property type="evidence" value="ECO:0007669"/>
    <property type="project" value="UniProtKB-SubCell"/>
</dbReference>
<dbReference type="PROSITE" id="PS51918">
    <property type="entry name" value="RADICAL_SAM"/>
    <property type="match status" value="1"/>
</dbReference>
<comment type="similarity">
    <text evidence="1">Belongs to the anaerobic coproporphyrinogen-III oxidase family. HemW subfamily.</text>
</comment>
<gene>
    <name evidence="11" type="ORF">DW687_02585</name>
</gene>
<dbReference type="CDD" id="cd01335">
    <property type="entry name" value="Radical_SAM"/>
    <property type="match status" value="1"/>
</dbReference>
<dbReference type="GO" id="GO:0046872">
    <property type="term" value="F:metal ion binding"/>
    <property type="evidence" value="ECO:0007669"/>
    <property type="project" value="UniProtKB-UniRule"/>
</dbReference>
<evidence type="ECO:0000256" key="8">
    <source>
        <dbReference type="ARBA" id="ARBA00023186"/>
    </source>
</evidence>
<comment type="function">
    <text evidence="9">Probably acts as a heme chaperone, transferring heme to an unknown acceptor. Binds one molecule of heme per monomer, possibly covalently. Binds 1 [4Fe-4S] cluster. The cluster is coordinated with 3 cysteines and an exchangeable S-adenosyl-L-methionine.</text>
</comment>
<dbReference type="AlphaFoldDB" id="A0A3E3E102"/>
<keyword evidence="8 9" id="KW-0143">Chaperone</keyword>
<evidence type="ECO:0000256" key="7">
    <source>
        <dbReference type="ARBA" id="ARBA00023014"/>
    </source>
</evidence>
<keyword evidence="5 9" id="KW-0479">Metal-binding</keyword>
<dbReference type="InterPro" id="IPR034505">
    <property type="entry name" value="Coproporphyrinogen-III_oxidase"/>
</dbReference>
<sequence>MNNISIYVHTPFCKHKCYYCDFASFANNEDLINEYYKSLKKEIILRKDEINSREISTVYFGGGTPSYVDSKYIVDIMDILKSEFNINKDAEITIEANPESITDEKLENYKIAGFNRISMGLQSANNDTLKKIGRIHTYEKFLSSYEPCKSAGFDNINVDLMFSLPNETLNDFIDSLEEVIMISPSHISTYSLILEEGTKLYDNYRKNNIIIDDTLDRKMYHYCINKLKEYDYEQYEISNFAKKGYESRHNMSCWDFEDYIGFGSNASGFNNNIRKTNKSNIKDYINDLNNDTLPIMEKTQLNIKDLIGEYIMLGLRKIKGIDIDKINKKFNIDFTDTYKDKIENLKNHNLVTIEDNHFRLTYKGLDFANTVMVEFI</sequence>
<dbReference type="SUPFAM" id="SSF102114">
    <property type="entry name" value="Radical SAM enzymes"/>
    <property type="match status" value="1"/>
</dbReference>
<feature type="domain" description="Radical SAM core" evidence="10">
    <location>
        <begin position="1"/>
        <end position="233"/>
    </location>
</feature>
<keyword evidence="7 9" id="KW-0411">Iron-sulfur</keyword>
<dbReference type="GO" id="GO:0004109">
    <property type="term" value="F:coproporphyrinogen oxidase activity"/>
    <property type="evidence" value="ECO:0007669"/>
    <property type="project" value="InterPro"/>
</dbReference>
<dbReference type="SFLD" id="SFLDG01065">
    <property type="entry name" value="anaerobic_coproporphyrinogen-I"/>
    <property type="match status" value="1"/>
</dbReference>
<comment type="caution">
    <text evidence="11">The sequence shown here is derived from an EMBL/GenBank/DDBJ whole genome shotgun (WGS) entry which is preliminary data.</text>
</comment>
<dbReference type="SFLD" id="SFLDG01082">
    <property type="entry name" value="B12-binding_domain_containing"/>
    <property type="match status" value="1"/>
</dbReference>
<dbReference type="InterPro" id="IPR013785">
    <property type="entry name" value="Aldolase_TIM"/>
</dbReference>
<accession>A0A3E3E102</accession>
<keyword evidence="6 9" id="KW-0408">Iron</keyword>
<dbReference type="Pfam" id="PF06969">
    <property type="entry name" value="HemN_C"/>
    <property type="match status" value="1"/>
</dbReference>
<dbReference type="SFLD" id="SFLDS00029">
    <property type="entry name" value="Radical_SAM"/>
    <property type="match status" value="1"/>
</dbReference>
<dbReference type="SFLD" id="SFLDF00288">
    <property type="entry name" value="HemN-like__clustered_with_nucl"/>
    <property type="match status" value="1"/>
</dbReference>
<reference evidence="11 12" key="1">
    <citation type="submission" date="2018-08" db="EMBL/GenBank/DDBJ databases">
        <title>A genome reference for cultivated species of the human gut microbiota.</title>
        <authorList>
            <person name="Zou Y."/>
            <person name="Xue W."/>
            <person name="Luo G."/>
        </authorList>
    </citation>
    <scope>NUCLEOTIDE SEQUENCE [LARGE SCALE GENOMIC DNA]</scope>
    <source>
        <strain evidence="11 12">AM25-6</strain>
    </source>
</reference>
<evidence type="ECO:0000256" key="1">
    <source>
        <dbReference type="ARBA" id="ARBA00006100"/>
    </source>
</evidence>
<dbReference type="InterPro" id="IPR004559">
    <property type="entry name" value="HemW-like"/>
</dbReference>
<comment type="subcellular location">
    <subcellularLocation>
        <location evidence="9">Cytoplasm</location>
    </subcellularLocation>
</comment>
<dbReference type="RefSeq" id="WP_117531396.1">
    <property type="nucleotide sequence ID" value="NZ_QUSM01000002.1"/>
</dbReference>
<dbReference type="Pfam" id="PF04055">
    <property type="entry name" value="Radical_SAM"/>
    <property type="match status" value="1"/>
</dbReference>
<dbReference type="PANTHER" id="PTHR13932">
    <property type="entry name" value="COPROPORPHYRINIGEN III OXIDASE"/>
    <property type="match status" value="1"/>
</dbReference>
<dbReference type="InterPro" id="IPR010723">
    <property type="entry name" value="HemN_C"/>
</dbReference>
<dbReference type="Gene3D" id="3.20.20.70">
    <property type="entry name" value="Aldolase class I"/>
    <property type="match status" value="1"/>
</dbReference>
<dbReference type="PANTHER" id="PTHR13932:SF5">
    <property type="entry name" value="RADICAL S-ADENOSYL METHIONINE DOMAIN-CONTAINING PROTEIN 1, MITOCHONDRIAL"/>
    <property type="match status" value="1"/>
</dbReference>
<evidence type="ECO:0000256" key="5">
    <source>
        <dbReference type="ARBA" id="ARBA00022723"/>
    </source>
</evidence>
<dbReference type="GO" id="GO:0051539">
    <property type="term" value="F:4 iron, 4 sulfur cluster binding"/>
    <property type="evidence" value="ECO:0007669"/>
    <property type="project" value="UniProtKB-UniRule"/>
</dbReference>
<evidence type="ECO:0000259" key="10">
    <source>
        <dbReference type="PROSITE" id="PS51918"/>
    </source>
</evidence>